<comment type="similarity">
    <text evidence="1 5">Belongs to the 5-formyltetrahydrofolate cyclo-ligase family.</text>
</comment>
<dbReference type="PANTHER" id="PTHR23407:SF1">
    <property type="entry name" value="5-FORMYLTETRAHYDROFOLATE CYCLO-LIGASE"/>
    <property type="match status" value="1"/>
</dbReference>
<evidence type="ECO:0000256" key="2">
    <source>
        <dbReference type="ARBA" id="ARBA00022741"/>
    </source>
</evidence>
<dbReference type="InterPro" id="IPR024185">
    <property type="entry name" value="FTHF_cligase-like_sf"/>
</dbReference>
<keyword evidence="5" id="KW-0460">Magnesium</keyword>
<comment type="catalytic activity">
    <reaction evidence="5">
        <text>(6S)-5-formyl-5,6,7,8-tetrahydrofolate + ATP = (6R)-5,10-methenyltetrahydrofolate + ADP + phosphate</text>
        <dbReference type="Rhea" id="RHEA:10488"/>
        <dbReference type="ChEBI" id="CHEBI:30616"/>
        <dbReference type="ChEBI" id="CHEBI:43474"/>
        <dbReference type="ChEBI" id="CHEBI:57455"/>
        <dbReference type="ChEBI" id="CHEBI:57457"/>
        <dbReference type="ChEBI" id="CHEBI:456216"/>
        <dbReference type="EC" id="6.3.3.2"/>
    </reaction>
</comment>
<dbReference type="Pfam" id="PF01812">
    <property type="entry name" value="5-FTHF_cyc-lig"/>
    <property type="match status" value="1"/>
</dbReference>
<evidence type="ECO:0000256" key="3">
    <source>
        <dbReference type="ARBA" id="ARBA00022840"/>
    </source>
</evidence>
<dbReference type="RefSeq" id="WP_165760407.1">
    <property type="nucleotide sequence ID" value="NZ_LWBP01000207.1"/>
</dbReference>
<accession>A0A1V9F8B0</accession>
<evidence type="ECO:0000313" key="7">
    <source>
        <dbReference type="Proteomes" id="UP000192276"/>
    </source>
</evidence>
<dbReference type="AlphaFoldDB" id="A0A1V9F8B0"/>
<dbReference type="InterPro" id="IPR002698">
    <property type="entry name" value="FTHF_cligase"/>
</dbReference>
<keyword evidence="6" id="KW-0436">Ligase</keyword>
<name>A0A1V9F8B0_9BACT</name>
<evidence type="ECO:0000256" key="4">
    <source>
        <dbReference type="PIRSR" id="PIRSR006806-1"/>
    </source>
</evidence>
<dbReference type="PANTHER" id="PTHR23407">
    <property type="entry name" value="ATPASE INHIBITOR/5-FORMYLTETRAHYDROFOLATE CYCLO-LIGASE"/>
    <property type="match status" value="1"/>
</dbReference>
<dbReference type="PIRSF" id="PIRSF006806">
    <property type="entry name" value="FTHF_cligase"/>
    <property type="match status" value="1"/>
</dbReference>
<dbReference type="Gene3D" id="3.40.50.10420">
    <property type="entry name" value="NagB/RpiA/CoA transferase-like"/>
    <property type="match status" value="1"/>
</dbReference>
<dbReference type="GO" id="GO:0005524">
    <property type="term" value="F:ATP binding"/>
    <property type="evidence" value="ECO:0007669"/>
    <property type="project" value="UniProtKB-KW"/>
</dbReference>
<feature type="binding site" evidence="4">
    <location>
        <begin position="134"/>
        <end position="142"/>
    </location>
    <ligand>
        <name>ATP</name>
        <dbReference type="ChEBI" id="CHEBI:30616"/>
    </ligand>
</feature>
<dbReference type="GO" id="GO:0009396">
    <property type="term" value="P:folic acid-containing compound biosynthetic process"/>
    <property type="evidence" value="ECO:0007669"/>
    <property type="project" value="TreeGrafter"/>
</dbReference>
<comment type="caution">
    <text evidence="6">The sequence shown here is derived from an EMBL/GenBank/DDBJ whole genome shotgun (WGS) entry which is preliminary data.</text>
</comment>
<dbReference type="GO" id="GO:0035999">
    <property type="term" value="P:tetrahydrofolate interconversion"/>
    <property type="evidence" value="ECO:0007669"/>
    <property type="project" value="TreeGrafter"/>
</dbReference>
<evidence type="ECO:0000313" key="6">
    <source>
        <dbReference type="EMBL" id="OQP54477.1"/>
    </source>
</evidence>
<dbReference type="GO" id="GO:0030272">
    <property type="term" value="F:5-formyltetrahydrofolate cyclo-ligase activity"/>
    <property type="evidence" value="ECO:0007669"/>
    <property type="project" value="UniProtKB-EC"/>
</dbReference>
<dbReference type="InterPro" id="IPR037171">
    <property type="entry name" value="NagB/RpiA_transferase-like"/>
</dbReference>
<keyword evidence="3 4" id="KW-0067">ATP-binding</keyword>
<keyword evidence="2 4" id="KW-0547">Nucleotide-binding</keyword>
<dbReference type="STRING" id="550983.A4R26_27775"/>
<proteinExistence type="inferred from homology"/>
<dbReference type="GO" id="GO:0046872">
    <property type="term" value="F:metal ion binding"/>
    <property type="evidence" value="ECO:0007669"/>
    <property type="project" value="UniProtKB-KW"/>
</dbReference>
<organism evidence="6 7">
    <name type="scientific">Niastella populi</name>
    <dbReference type="NCBI Taxonomy" id="550983"/>
    <lineage>
        <taxon>Bacteria</taxon>
        <taxon>Pseudomonadati</taxon>
        <taxon>Bacteroidota</taxon>
        <taxon>Chitinophagia</taxon>
        <taxon>Chitinophagales</taxon>
        <taxon>Chitinophagaceae</taxon>
        <taxon>Niastella</taxon>
    </lineage>
</organism>
<feature type="binding site" evidence="4">
    <location>
        <begin position="3"/>
        <end position="7"/>
    </location>
    <ligand>
        <name>ATP</name>
        <dbReference type="ChEBI" id="CHEBI:30616"/>
    </ligand>
</feature>
<keyword evidence="7" id="KW-1185">Reference proteome</keyword>
<comment type="cofactor">
    <cofactor evidence="5">
        <name>Mg(2+)</name>
        <dbReference type="ChEBI" id="CHEBI:18420"/>
    </cofactor>
</comment>
<dbReference type="EMBL" id="LWBP01000207">
    <property type="protein sequence ID" value="OQP54477.1"/>
    <property type="molecule type" value="Genomic_DNA"/>
</dbReference>
<dbReference type="NCBIfam" id="TIGR02727">
    <property type="entry name" value="MTHFS_bact"/>
    <property type="match status" value="1"/>
</dbReference>
<feature type="binding site" evidence="4">
    <location>
        <position position="55"/>
    </location>
    <ligand>
        <name>substrate</name>
    </ligand>
</feature>
<dbReference type="EC" id="6.3.3.2" evidence="5"/>
<dbReference type="SUPFAM" id="SSF100950">
    <property type="entry name" value="NagB/RpiA/CoA transferase-like"/>
    <property type="match status" value="1"/>
</dbReference>
<protein>
    <recommendedName>
        <fullName evidence="5">5-formyltetrahydrofolate cyclo-ligase</fullName>
        <ecNumber evidence="5">6.3.3.2</ecNumber>
    </recommendedName>
</protein>
<dbReference type="Proteomes" id="UP000192276">
    <property type="component" value="Unassembled WGS sequence"/>
</dbReference>
<sequence length="189" mass="22175">MIKSTVRKEFLQRRMNLPEEDWQQQTMLIASGFKALKLPPVNYLLSYNPLASRHEFDVSICEDILKEQHMMMRVAWPKIHVDLLDMEAVLVEKDGLFIKNRFNILEPIGGATVQPKQLDLIFVPLLAFDVRGYRVGYGKGYYDRYLTQCRPDAIKVGFSFFDAIEYIEDIDEFDVPLNFCITPHRIYEF</sequence>
<gene>
    <name evidence="6" type="ORF">A4R26_27775</name>
</gene>
<evidence type="ECO:0000256" key="5">
    <source>
        <dbReference type="RuleBase" id="RU361279"/>
    </source>
</evidence>
<evidence type="ECO:0000256" key="1">
    <source>
        <dbReference type="ARBA" id="ARBA00010638"/>
    </source>
</evidence>
<keyword evidence="5" id="KW-0479">Metal-binding</keyword>
<reference evidence="7" key="1">
    <citation type="submission" date="2016-04" db="EMBL/GenBank/DDBJ databases">
        <authorList>
            <person name="Chen L."/>
            <person name="Zhuang W."/>
            <person name="Wang G."/>
        </authorList>
    </citation>
    <scope>NUCLEOTIDE SEQUENCE [LARGE SCALE GENOMIC DNA]</scope>
    <source>
        <strain evidence="7">208</strain>
    </source>
</reference>